<feature type="region of interest" description="Disordered" evidence="1">
    <location>
        <begin position="77"/>
        <end position="99"/>
    </location>
</feature>
<dbReference type="RefSeq" id="XP_009222180.1">
    <property type="nucleotide sequence ID" value="XM_009223916.1"/>
</dbReference>
<evidence type="ECO:0000313" key="4">
    <source>
        <dbReference type="Proteomes" id="UP000006039"/>
    </source>
</evidence>
<reference evidence="2" key="3">
    <citation type="submission" date="2010-09" db="EMBL/GenBank/DDBJ databases">
        <title>Annotation of Gaeumannomyces graminis var. tritici R3-111a-1.</title>
        <authorList>
            <consortium name="The Broad Institute Genome Sequencing Platform"/>
            <person name="Ma L.-J."/>
            <person name="Dead R."/>
            <person name="Young S.K."/>
            <person name="Zeng Q."/>
            <person name="Gargeya S."/>
            <person name="Fitzgerald M."/>
            <person name="Haas B."/>
            <person name="Abouelleil A."/>
            <person name="Alvarado L."/>
            <person name="Arachchi H.M."/>
            <person name="Berlin A."/>
            <person name="Brown A."/>
            <person name="Chapman S.B."/>
            <person name="Chen Z."/>
            <person name="Dunbar C."/>
            <person name="Freedman E."/>
            <person name="Gearin G."/>
            <person name="Gellesch M."/>
            <person name="Goldberg J."/>
            <person name="Griggs A."/>
            <person name="Gujja S."/>
            <person name="Heiman D."/>
            <person name="Howarth C."/>
            <person name="Larson L."/>
            <person name="Lui A."/>
            <person name="MacDonald P.J.P."/>
            <person name="Mehta T."/>
            <person name="Montmayeur A."/>
            <person name="Murphy C."/>
            <person name="Neiman D."/>
            <person name="Pearson M."/>
            <person name="Priest M."/>
            <person name="Roberts A."/>
            <person name="Saif S."/>
            <person name="Shea T."/>
            <person name="Shenoy N."/>
            <person name="Sisk P."/>
            <person name="Stolte C."/>
            <person name="Sykes S."/>
            <person name="Yandava C."/>
            <person name="Wortman J."/>
            <person name="Nusbaum C."/>
            <person name="Birren B."/>
        </authorList>
    </citation>
    <scope>NUCLEOTIDE SEQUENCE</scope>
    <source>
        <strain evidence="2">R3-111a-1</strain>
    </source>
</reference>
<dbReference type="EnsemblFungi" id="EJT76180">
    <property type="protein sequence ID" value="EJT76180"/>
    <property type="gene ID" value="GGTG_06102"/>
</dbReference>
<reference evidence="3" key="4">
    <citation type="journal article" date="2015" name="G3 (Bethesda)">
        <title>Genome sequences of three phytopathogenic species of the Magnaporthaceae family of fungi.</title>
        <authorList>
            <person name="Okagaki L.H."/>
            <person name="Nunes C.C."/>
            <person name="Sailsbery J."/>
            <person name="Clay B."/>
            <person name="Brown D."/>
            <person name="John T."/>
            <person name="Oh Y."/>
            <person name="Young N."/>
            <person name="Fitzgerald M."/>
            <person name="Haas B.J."/>
            <person name="Zeng Q."/>
            <person name="Young S."/>
            <person name="Adiconis X."/>
            <person name="Fan L."/>
            <person name="Levin J.Z."/>
            <person name="Mitchell T.K."/>
            <person name="Okubara P.A."/>
            <person name="Farman M.L."/>
            <person name="Kohn L.M."/>
            <person name="Birren B."/>
            <person name="Ma L.-J."/>
            <person name="Dean R.A."/>
        </authorList>
    </citation>
    <scope>NUCLEOTIDE SEQUENCE</scope>
    <source>
        <strain evidence="3">R3-111a-1</strain>
    </source>
</reference>
<reference evidence="2" key="2">
    <citation type="submission" date="2010-07" db="EMBL/GenBank/DDBJ databases">
        <authorList>
            <consortium name="The Broad Institute Genome Sequencing Platform"/>
            <consortium name="Broad Institute Genome Sequencing Center for Infectious Disease"/>
            <person name="Ma L.-J."/>
            <person name="Dead R."/>
            <person name="Young S."/>
            <person name="Zeng Q."/>
            <person name="Koehrsen M."/>
            <person name="Alvarado L."/>
            <person name="Berlin A."/>
            <person name="Chapman S.B."/>
            <person name="Chen Z."/>
            <person name="Freedman E."/>
            <person name="Gellesch M."/>
            <person name="Goldberg J."/>
            <person name="Griggs A."/>
            <person name="Gujja S."/>
            <person name="Heilman E.R."/>
            <person name="Heiman D."/>
            <person name="Hepburn T."/>
            <person name="Howarth C."/>
            <person name="Jen D."/>
            <person name="Larson L."/>
            <person name="Mehta T."/>
            <person name="Neiman D."/>
            <person name="Pearson M."/>
            <person name="Roberts A."/>
            <person name="Saif S."/>
            <person name="Shea T."/>
            <person name="Shenoy N."/>
            <person name="Sisk P."/>
            <person name="Stolte C."/>
            <person name="Sykes S."/>
            <person name="Walk T."/>
            <person name="White J."/>
            <person name="Yandava C."/>
            <person name="Haas B."/>
            <person name="Nusbaum C."/>
            <person name="Birren B."/>
        </authorList>
    </citation>
    <scope>NUCLEOTIDE SEQUENCE</scope>
    <source>
        <strain evidence="2">R3-111a-1</strain>
    </source>
</reference>
<organism evidence="2">
    <name type="scientific">Gaeumannomyces tritici (strain R3-111a-1)</name>
    <name type="common">Wheat and barley take-all root rot fungus</name>
    <name type="synonym">Gaeumannomyces graminis var. tritici</name>
    <dbReference type="NCBI Taxonomy" id="644352"/>
    <lineage>
        <taxon>Eukaryota</taxon>
        <taxon>Fungi</taxon>
        <taxon>Dikarya</taxon>
        <taxon>Ascomycota</taxon>
        <taxon>Pezizomycotina</taxon>
        <taxon>Sordariomycetes</taxon>
        <taxon>Sordariomycetidae</taxon>
        <taxon>Magnaporthales</taxon>
        <taxon>Magnaporthaceae</taxon>
        <taxon>Gaeumannomyces</taxon>
    </lineage>
</organism>
<keyword evidence="4" id="KW-1185">Reference proteome</keyword>
<dbReference type="VEuPathDB" id="FungiDB:GGTG_06102"/>
<sequence length="131" mass="13863">MQLPGLNVASGSAARVCGSTHAAQGFFARLLGFQLPTLAGICIVDSSQLATHPAAGVYALWPSKSDASEAINGLAQRERTNSGGVAPDSGFPLLRPPRPKTNIYGHWLDARRLNTSRWQPAPPTTATSREL</sequence>
<evidence type="ECO:0000313" key="3">
    <source>
        <dbReference type="EnsemblFungi" id="EJT76180"/>
    </source>
</evidence>
<reference evidence="4" key="1">
    <citation type="submission" date="2010-07" db="EMBL/GenBank/DDBJ databases">
        <title>The genome sequence of Gaeumannomyces graminis var. tritici strain R3-111a-1.</title>
        <authorList>
            <consortium name="The Broad Institute Genome Sequencing Platform"/>
            <person name="Ma L.-J."/>
            <person name="Dead R."/>
            <person name="Young S."/>
            <person name="Zeng Q."/>
            <person name="Koehrsen M."/>
            <person name="Alvarado L."/>
            <person name="Berlin A."/>
            <person name="Chapman S.B."/>
            <person name="Chen Z."/>
            <person name="Freedman E."/>
            <person name="Gellesch M."/>
            <person name="Goldberg J."/>
            <person name="Griggs A."/>
            <person name="Gujja S."/>
            <person name="Heilman E.R."/>
            <person name="Heiman D."/>
            <person name="Hepburn T."/>
            <person name="Howarth C."/>
            <person name="Jen D."/>
            <person name="Larson L."/>
            <person name="Mehta T."/>
            <person name="Neiman D."/>
            <person name="Pearson M."/>
            <person name="Roberts A."/>
            <person name="Saif S."/>
            <person name="Shea T."/>
            <person name="Shenoy N."/>
            <person name="Sisk P."/>
            <person name="Stolte C."/>
            <person name="Sykes S."/>
            <person name="Walk T."/>
            <person name="White J."/>
            <person name="Yandava C."/>
            <person name="Haas B."/>
            <person name="Nusbaum C."/>
            <person name="Birren B."/>
        </authorList>
    </citation>
    <scope>NUCLEOTIDE SEQUENCE [LARGE SCALE GENOMIC DNA]</scope>
    <source>
        <strain evidence="4">R3-111a-1</strain>
    </source>
</reference>
<name>J3NXU7_GAET3</name>
<accession>J3NXU7</accession>
<protein>
    <submittedName>
        <fullName evidence="2 3">Uncharacterized protein</fullName>
    </submittedName>
</protein>
<proteinExistence type="predicted"/>
<gene>
    <name evidence="3" type="primary">20346560</name>
    <name evidence="2" type="ORF">GGTG_06102</name>
</gene>
<reference evidence="3" key="5">
    <citation type="submission" date="2018-04" db="UniProtKB">
        <authorList>
            <consortium name="EnsemblFungi"/>
        </authorList>
    </citation>
    <scope>IDENTIFICATION</scope>
    <source>
        <strain evidence="3">R3-111a-1</strain>
    </source>
</reference>
<dbReference type="AlphaFoldDB" id="J3NXU7"/>
<dbReference type="EMBL" id="GL385397">
    <property type="protein sequence ID" value="EJT76180.1"/>
    <property type="molecule type" value="Genomic_DNA"/>
</dbReference>
<evidence type="ECO:0000313" key="2">
    <source>
        <dbReference type="EMBL" id="EJT76180.1"/>
    </source>
</evidence>
<evidence type="ECO:0000256" key="1">
    <source>
        <dbReference type="SAM" id="MobiDB-lite"/>
    </source>
</evidence>
<dbReference type="Proteomes" id="UP000006039">
    <property type="component" value="Unassembled WGS sequence"/>
</dbReference>
<dbReference type="GeneID" id="20346560"/>
<dbReference type="HOGENOM" id="CLU_1927740_0_0_1"/>